<dbReference type="Gene3D" id="3.40.630.30">
    <property type="match status" value="1"/>
</dbReference>
<dbReference type="KEGG" id="fya:KMW28_01880"/>
<accession>A0AAX1N584</accession>
<dbReference type="EMBL" id="CP076132">
    <property type="protein sequence ID" value="QWG02357.1"/>
    <property type="molecule type" value="Genomic_DNA"/>
</dbReference>
<protein>
    <submittedName>
        <fullName evidence="2">N-acetyltransferase</fullName>
    </submittedName>
</protein>
<dbReference type="SUPFAM" id="SSF55729">
    <property type="entry name" value="Acyl-CoA N-acyltransferases (Nat)"/>
    <property type="match status" value="1"/>
</dbReference>
<dbReference type="InterPro" id="IPR016181">
    <property type="entry name" value="Acyl_CoA_acyltransferase"/>
</dbReference>
<dbReference type="PROSITE" id="PS51186">
    <property type="entry name" value="GNAT"/>
    <property type="match status" value="1"/>
</dbReference>
<sequence>MQFRSYQSEDKNDILKIFHSNCPKYFDVNDEEYLIDFLDNYTDENYLVVENSNGEIIGCGGHYTKEDRHGIAWVMFESGSLGAPNLITIAKAFYGEMENRIIKEGKNLPIYINTTQLMEKLFNYFGFETYEKIKDGFGEGLDEFKMKKQVAGS</sequence>
<feature type="domain" description="N-acetyltransferase" evidence="1">
    <location>
        <begin position="1"/>
        <end position="151"/>
    </location>
</feature>
<dbReference type="GO" id="GO:0016747">
    <property type="term" value="F:acyltransferase activity, transferring groups other than amino-acyl groups"/>
    <property type="evidence" value="ECO:0007669"/>
    <property type="project" value="InterPro"/>
</dbReference>
<dbReference type="RefSeq" id="WP_169664728.1">
    <property type="nucleotide sequence ID" value="NZ_CP076132.1"/>
</dbReference>
<dbReference type="Proteomes" id="UP000678679">
    <property type="component" value="Chromosome 1"/>
</dbReference>
<gene>
    <name evidence="2" type="ORF">KMW28_01880</name>
</gene>
<keyword evidence="3" id="KW-1185">Reference proteome</keyword>
<dbReference type="AlphaFoldDB" id="A0AAX1N584"/>
<reference evidence="2 3" key="1">
    <citation type="submission" date="2021-05" db="EMBL/GenBank/DDBJ databases">
        <title>Comparative genomic studies on the polysaccharide-degrading batcterial strains of the Flammeovirga genus.</title>
        <authorList>
            <person name="Zewei F."/>
            <person name="Zheng Z."/>
            <person name="Yu L."/>
            <person name="Ruyue G."/>
            <person name="Yanhong M."/>
            <person name="Yuanyuan C."/>
            <person name="Jingyan G."/>
            <person name="Wenjun H."/>
        </authorList>
    </citation>
    <scope>NUCLEOTIDE SEQUENCE [LARGE SCALE GENOMIC DNA]</scope>
    <source>
        <strain evidence="2 3">NBRC:100898</strain>
    </source>
</reference>
<evidence type="ECO:0000313" key="2">
    <source>
        <dbReference type="EMBL" id="QWG02357.1"/>
    </source>
</evidence>
<evidence type="ECO:0000313" key="3">
    <source>
        <dbReference type="Proteomes" id="UP000678679"/>
    </source>
</evidence>
<name>A0AAX1N584_9BACT</name>
<evidence type="ECO:0000259" key="1">
    <source>
        <dbReference type="PROSITE" id="PS51186"/>
    </source>
</evidence>
<proteinExistence type="predicted"/>
<organism evidence="2 3">
    <name type="scientific">Flammeovirga yaeyamensis</name>
    <dbReference type="NCBI Taxonomy" id="367791"/>
    <lineage>
        <taxon>Bacteria</taxon>
        <taxon>Pseudomonadati</taxon>
        <taxon>Bacteroidota</taxon>
        <taxon>Cytophagia</taxon>
        <taxon>Cytophagales</taxon>
        <taxon>Flammeovirgaceae</taxon>
        <taxon>Flammeovirga</taxon>
    </lineage>
</organism>
<dbReference type="InterPro" id="IPR000182">
    <property type="entry name" value="GNAT_dom"/>
</dbReference>